<protein>
    <submittedName>
        <fullName evidence="2">Uncharacterized protein</fullName>
    </submittedName>
</protein>
<feature type="transmembrane region" description="Helical" evidence="1">
    <location>
        <begin position="105"/>
        <end position="129"/>
    </location>
</feature>
<dbReference type="Proteomes" id="UP000199501">
    <property type="component" value="Unassembled WGS sequence"/>
</dbReference>
<keyword evidence="1" id="KW-1133">Transmembrane helix</keyword>
<organism evidence="2 3">
    <name type="scientific">Actinokineospora iranica</name>
    <dbReference type="NCBI Taxonomy" id="1271860"/>
    <lineage>
        <taxon>Bacteria</taxon>
        <taxon>Bacillati</taxon>
        <taxon>Actinomycetota</taxon>
        <taxon>Actinomycetes</taxon>
        <taxon>Pseudonocardiales</taxon>
        <taxon>Pseudonocardiaceae</taxon>
        <taxon>Actinokineospora</taxon>
    </lineage>
</organism>
<keyword evidence="1" id="KW-0812">Transmembrane</keyword>
<evidence type="ECO:0000313" key="2">
    <source>
        <dbReference type="EMBL" id="SDD28694.1"/>
    </source>
</evidence>
<keyword evidence="3" id="KW-1185">Reference proteome</keyword>
<reference evidence="3" key="1">
    <citation type="submission" date="2016-10" db="EMBL/GenBank/DDBJ databases">
        <authorList>
            <person name="Varghese N."/>
            <person name="Submissions S."/>
        </authorList>
    </citation>
    <scope>NUCLEOTIDE SEQUENCE [LARGE SCALE GENOMIC DNA]</scope>
    <source>
        <strain evidence="3">IBRC-M 10403</strain>
    </source>
</reference>
<dbReference type="EMBL" id="FMZZ01000009">
    <property type="protein sequence ID" value="SDD28694.1"/>
    <property type="molecule type" value="Genomic_DNA"/>
</dbReference>
<gene>
    <name evidence="2" type="ORF">SAMN05216174_109156</name>
</gene>
<dbReference type="RefSeq" id="WP_091452851.1">
    <property type="nucleotide sequence ID" value="NZ_FMZZ01000009.1"/>
</dbReference>
<proteinExistence type="predicted"/>
<evidence type="ECO:0000313" key="3">
    <source>
        <dbReference type="Proteomes" id="UP000199501"/>
    </source>
</evidence>
<sequence>MSDPILAERVVDLLARRKAPAVDGHRETHTALTDTVTRRLRLMRLAAALDAFDTEPDSGPRRRALVDLLDRQFAQDPAFHETVAEMVRTVAPPDRGDERVAVRRAAVGVAAALAAVVLVIGARAAYVAVADGAESGGSMPCHTFWSLPEAEQRALLAELYRSRNEPLRATEPYIVASVLYSCGQNPDSTVGEIVSA</sequence>
<accession>A0A1G6TIK3</accession>
<keyword evidence="1" id="KW-0472">Membrane</keyword>
<dbReference type="OrthoDB" id="3690799at2"/>
<dbReference type="AlphaFoldDB" id="A0A1G6TIK3"/>
<name>A0A1G6TIK3_9PSEU</name>
<evidence type="ECO:0000256" key="1">
    <source>
        <dbReference type="SAM" id="Phobius"/>
    </source>
</evidence>